<dbReference type="InterPro" id="IPR043136">
    <property type="entry name" value="B30.2/SPRY_sf"/>
</dbReference>
<dbReference type="Proteomes" id="UP001469553">
    <property type="component" value="Unassembled WGS sequence"/>
</dbReference>
<dbReference type="SUPFAM" id="SSF52047">
    <property type="entry name" value="RNI-like"/>
    <property type="match status" value="1"/>
</dbReference>
<dbReference type="PRINTS" id="PR01407">
    <property type="entry name" value="BUTYPHLNCDUF"/>
</dbReference>
<feature type="domain" description="B30.2/SPRY" evidence="3">
    <location>
        <begin position="114"/>
        <end position="314"/>
    </location>
</feature>
<dbReference type="CDD" id="cd16040">
    <property type="entry name" value="SPRY_PRY_SNTX"/>
    <property type="match status" value="1"/>
</dbReference>
<sequence>LSCCNLSERSCEALSTVLGSQNCSLRELDLSNNNLGDSGVKMLSVGLQSPHCKLERLRLSGCVITEEGCASLISALSSNPLHMTELDLSYNDLGEWGEKMLSTSQNNTRLDTLRVDHSGEQWLKPGLLKYVCDLVFDTNTINTNLLLSDDFRKVTVLEDEQSYPDHVDRFGWWQLLCRNGLTGCSYWEVEWKGRVHISVSYISIRRKGFRTDCRFGENDKSWSLSCSDTVGYSVWHNNTVTTISFASPSHSTVSNRIGVYLDYPAGSLSYYRVCSGRLIHLHTVNTTFTEPIYPGFGFWSYGSTLSLCSYEKCKFLEMTATSSQT</sequence>
<dbReference type="Gene3D" id="3.80.10.10">
    <property type="entry name" value="Ribonuclease Inhibitor"/>
    <property type="match status" value="1"/>
</dbReference>
<protein>
    <recommendedName>
        <fullName evidence="3">B30.2/SPRY domain-containing protein</fullName>
    </recommendedName>
</protein>
<dbReference type="Pfam" id="PF13765">
    <property type="entry name" value="PRY"/>
    <property type="match status" value="1"/>
</dbReference>
<dbReference type="InterPro" id="IPR003879">
    <property type="entry name" value="Butyrophylin_SPRY"/>
</dbReference>
<proteinExistence type="predicted"/>
<evidence type="ECO:0000256" key="1">
    <source>
        <dbReference type="ARBA" id="ARBA00022614"/>
    </source>
</evidence>
<keyword evidence="2" id="KW-0677">Repeat</keyword>
<dbReference type="InterPro" id="IPR001870">
    <property type="entry name" value="B30.2/SPRY"/>
</dbReference>
<dbReference type="SMART" id="SM00368">
    <property type="entry name" value="LRR_RI"/>
    <property type="match status" value="3"/>
</dbReference>
<dbReference type="InterPro" id="IPR003877">
    <property type="entry name" value="SPRY_dom"/>
</dbReference>
<accession>A0ABV0Z5X9</accession>
<dbReference type="InterPro" id="IPR013320">
    <property type="entry name" value="ConA-like_dom_sf"/>
</dbReference>
<dbReference type="Pfam" id="PF00622">
    <property type="entry name" value="SPRY"/>
    <property type="match status" value="1"/>
</dbReference>
<dbReference type="SUPFAM" id="SSF49899">
    <property type="entry name" value="Concanavalin A-like lectins/glucanases"/>
    <property type="match status" value="1"/>
</dbReference>
<dbReference type="InterPro" id="IPR032675">
    <property type="entry name" value="LRR_dom_sf"/>
</dbReference>
<keyword evidence="5" id="KW-1185">Reference proteome</keyword>
<evidence type="ECO:0000313" key="4">
    <source>
        <dbReference type="EMBL" id="MEQ2301629.1"/>
    </source>
</evidence>
<evidence type="ECO:0000256" key="2">
    <source>
        <dbReference type="ARBA" id="ARBA00022737"/>
    </source>
</evidence>
<dbReference type="PANTHER" id="PTHR24106">
    <property type="entry name" value="NACHT, LRR AND CARD DOMAINS-CONTAINING"/>
    <property type="match status" value="1"/>
</dbReference>
<name>A0ABV0Z5X9_9TELE</name>
<keyword evidence="1" id="KW-0433">Leucine-rich repeat</keyword>
<organism evidence="4 5">
    <name type="scientific">Ameca splendens</name>
    <dbReference type="NCBI Taxonomy" id="208324"/>
    <lineage>
        <taxon>Eukaryota</taxon>
        <taxon>Metazoa</taxon>
        <taxon>Chordata</taxon>
        <taxon>Craniata</taxon>
        <taxon>Vertebrata</taxon>
        <taxon>Euteleostomi</taxon>
        <taxon>Actinopterygii</taxon>
        <taxon>Neopterygii</taxon>
        <taxon>Teleostei</taxon>
        <taxon>Neoteleostei</taxon>
        <taxon>Acanthomorphata</taxon>
        <taxon>Ovalentaria</taxon>
        <taxon>Atherinomorphae</taxon>
        <taxon>Cyprinodontiformes</taxon>
        <taxon>Goodeidae</taxon>
        <taxon>Ameca</taxon>
    </lineage>
</organism>
<reference evidence="4 5" key="1">
    <citation type="submission" date="2021-06" db="EMBL/GenBank/DDBJ databases">
        <authorList>
            <person name="Palmer J.M."/>
        </authorList>
    </citation>
    <scope>NUCLEOTIDE SEQUENCE [LARGE SCALE GENOMIC DNA]</scope>
    <source>
        <strain evidence="4 5">AS_MEX2019</strain>
        <tissue evidence="4">Muscle</tissue>
    </source>
</reference>
<dbReference type="SMART" id="SM00449">
    <property type="entry name" value="SPRY"/>
    <property type="match status" value="1"/>
</dbReference>
<dbReference type="InterPro" id="IPR001611">
    <property type="entry name" value="Leu-rich_rpt"/>
</dbReference>
<evidence type="ECO:0000259" key="3">
    <source>
        <dbReference type="PROSITE" id="PS50188"/>
    </source>
</evidence>
<gene>
    <name evidence="4" type="ORF">AMECASPLE_038073</name>
</gene>
<dbReference type="Gene3D" id="2.60.120.920">
    <property type="match status" value="1"/>
</dbReference>
<evidence type="ECO:0000313" key="5">
    <source>
        <dbReference type="Proteomes" id="UP001469553"/>
    </source>
</evidence>
<dbReference type="PROSITE" id="PS50188">
    <property type="entry name" value="B302_SPRY"/>
    <property type="match status" value="1"/>
</dbReference>
<dbReference type="EMBL" id="JAHRIP010053812">
    <property type="protein sequence ID" value="MEQ2301629.1"/>
    <property type="molecule type" value="Genomic_DNA"/>
</dbReference>
<dbReference type="SMART" id="SM00589">
    <property type="entry name" value="PRY"/>
    <property type="match status" value="1"/>
</dbReference>
<feature type="non-terminal residue" evidence="4">
    <location>
        <position position="1"/>
    </location>
</feature>
<dbReference type="Pfam" id="PF13516">
    <property type="entry name" value="LRR_6"/>
    <property type="match status" value="3"/>
</dbReference>
<dbReference type="InterPro" id="IPR006574">
    <property type="entry name" value="PRY"/>
</dbReference>
<comment type="caution">
    <text evidence="4">The sequence shown here is derived from an EMBL/GenBank/DDBJ whole genome shotgun (WGS) entry which is preliminary data.</text>
</comment>
<dbReference type="InterPro" id="IPR051261">
    <property type="entry name" value="NLR"/>
</dbReference>
<dbReference type="PROSITE" id="PS51450">
    <property type="entry name" value="LRR"/>
    <property type="match status" value="1"/>
</dbReference>